<dbReference type="eggNOG" id="KOG0945">
    <property type="taxonomic scope" value="Eukaryota"/>
</dbReference>
<dbReference type="Gene3D" id="3.90.470.20">
    <property type="entry name" value="4'-phosphopantetheinyl transferase domain"/>
    <property type="match status" value="1"/>
</dbReference>
<gene>
    <name evidence="4" type="ORF">OSTLU_17312</name>
</gene>
<dbReference type="GO" id="GO:0008897">
    <property type="term" value="F:holo-[acyl-carrier-protein] synthase activity"/>
    <property type="evidence" value="ECO:0007669"/>
    <property type="project" value="UniProtKB-EC"/>
</dbReference>
<dbReference type="InterPro" id="IPR037143">
    <property type="entry name" value="4-PPantetheinyl_Trfase_dom_sf"/>
</dbReference>
<dbReference type="SUPFAM" id="SSF56214">
    <property type="entry name" value="4'-phosphopantetheinyl transferase"/>
    <property type="match status" value="1"/>
</dbReference>
<dbReference type="InterPro" id="IPR008278">
    <property type="entry name" value="4-PPantetheinyl_Trfase_dom"/>
</dbReference>
<dbReference type="EMBL" id="CP000591">
    <property type="protein sequence ID" value="ABO98756.1"/>
    <property type="molecule type" value="Genomic_DNA"/>
</dbReference>
<dbReference type="EC" id="2.7.8.7" evidence="1"/>
<dbReference type="PANTHER" id="PTHR12215">
    <property type="entry name" value="PHOSPHOPANTETHEINE TRANSFERASE"/>
    <property type="match status" value="1"/>
</dbReference>
<protein>
    <recommendedName>
        <fullName evidence="1">holo-[acyl-carrier-protein] synthase</fullName>
        <ecNumber evidence="1">2.7.8.7</ecNumber>
    </recommendedName>
</protein>
<evidence type="ECO:0000256" key="2">
    <source>
        <dbReference type="ARBA" id="ARBA00022679"/>
    </source>
</evidence>
<dbReference type="HOGENOM" id="CLU_1274083_0_0_1"/>
<dbReference type="GeneID" id="5004587"/>
<dbReference type="STRING" id="436017.A4S4M5"/>
<dbReference type="Gramene" id="ABO98756">
    <property type="protein sequence ID" value="ABO98756"/>
    <property type="gene ID" value="OSTLU_17312"/>
</dbReference>
<dbReference type="GO" id="GO:0005829">
    <property type="term" value="C:cytosol"/>
    <property type="evidence" value="ECO:0007669"/>
    <property type="project" value="TreeGrafter"/>
</dbReference>
<dbReference type="OrthoDB" id="498338at2759"/>
<dbReference type="InterPro" id="IPR050559">
    <property type="entry name" value="P-Pant_transferase_sf"/>
</dbReference>
<dbReference type="GO" id="GO:0019878">
    <property type="term" value="P:lysine biosynthetic process via aminoadipic acid"/>
    <property type="evidence" value="ECO:0007669"/>
    <property type="project" value="TreeGrafter"/>
</dbReference>
<dbReference type="Pfam" id="PF01648">
    <property type="entry name" value="ACPS"/>
    <property type="match status" value="1"/>
</dbReference>
<keyword evidence="5" id="KW-1185">Reference proteome</keyword>
<dbReference type="KEGG" id="olu:OSTLU_17312"/>
<feature type="domain" description="4'-phosphopantetheinyl transferase" evidence="3">
    <location>
        <begin position="57"/>
        <end position="174"/>
    </location>
</feature>
<proteinExistence type="predicted"/>
<organism evidence="4 5">
    <name type="scientific">Ostreococcus lucimarinus (strain CCE9901)</name>
    <dbReference type="NCBI Taxonomy" id="436017"/>
    <lineage>
        <taxon>Eukaryota</taxon>
        <taxon>Viridiplantae</taxon>
        <taxon>Chlorophyta</taxon>
        <taxon>Mamiellophyceae</taxon>
        <taxon>Mamiellales</taxon>
        <taxon>Bathycoccaceae</taxon>
        <taxon>Ostreococcus</taxon>
    </lineage>
</organism>
<evidence type="ECO:0000313" key="5">
    <source>
        <dbReference type="Proteomes" id="UP000001568"/>
    </source>
</evidence>
<reference evidence="4 5" key="1">
    <citation type="journal article" date="2007" name="Proc. Natl. Acad. Sci. U.S.A.">
        <title>The tiny eukaryote Ostreococcus provides genomic insights into the paradox of plankton speciation.</title>
        <authorList>
            <person name="Palenik B."/>
            <person name="Grimwood J."/>
            <person name="Aerts A."/>
            <person name="Rouze P."/>
            <person name="Salamov A."/>
            <person name="Putnam N."/>
            <person name="Dupont C."/>
            <person name="Jorgensen R."/>
            <person name="Derelle E."/>
            <person name="Rombauts S."/>
            <person name="Zhou K."/>
            <person name="Otillar R."/>
            <person name="Merchant S.S."/>
            <person name="Podell S."/>
            <person name="Gaasterland T."/>
            <person name="Napoli C."/>
            <person name="Gendler K."/>
            <person name="Manuell A."/>
            <person name="Tai V."/>
            <person name="Vallon O."/>
            <person name="Piganeau G."/>
            <person name="Jancek S."/>
            <person name="Heijde M."/>
            <person name="Jabbari K."/>
            <person name="Bowler C."/>
            <person name="Lohr M."/>
            <person name="Robbens S."/>
            <person name="Werner G."/>
            <person name="Dubchak I."/>
            <person name="Pazour G.J."/>
            <person name="Ren Q."/>
            <person name="Paulsen I."/>
            <person name="Delwiche C."/>
            <person name="Schmutz J."/>
            <person name="Rokhsar D."/>
            <person name="Van de Peer Y."/>
            <person name="Moreau H."/>
            <person name="Grigoriev I.V."/>
        </authorList>
    </citation>
    <scope>NUCLEOTIDE SEQUENCE [LARGE SCALE GENOMIC DNA]</scope>
    <source>
        <strain evidence="4 5">CCE9901</strain>
    </source>
</reference>
<evidence type="ECO:0000259" key="3">
    <source>
        <dbReference type="Pfam" id="PF01648"/>
    </source>
</evidence>
<evidence type="ECO:0000256" key="1">
    <source>
        <dbReference type="ARBA" id="ARBA00013172"/>
    </source>
</evidence>
<dbReference type="AlphaFoldDB" id="A4S4M5"/>
<dbReference type="Proteomes" id="UP000001568">
    <property type="component" value="Chromosome 11"/>
</dbReference>
<sequence length="217" mass="23754">MRYDEDARDARDVTFAYGARGKPSVRGPATLAARCGFSVSHCDGLTAVAVTTNGDACGIDVEDENRRIGTDVGKFARRWLSDDETRRLSDIVADDERARAFMRLWTAKESYVKALGLGIAGRPFREFDIAWDVAEDAAKTWSMDLRDVTDDGTVPWRFALLKPRASQSHVMSLCAPAGADGRMPRVRVRWASPFEPLVDVDAADADVLALGGSRATI</sequence>
<accession>A4S4M5</accession>
<evidence type="ECO:0000313" key="4">
    <source>
        <dbReference type="EMBL" id="ABO98756.1"/>
    </source>
</evidence>
<dbReference type="RefSeq" id="XP_001420463.1">
    <property type="nucleotide sequence ID" value="XM_001420426.1"/>
</dbReference>
<dbReference type="GO" id="GO:0000287">
    <property type="term" value="F:magnesium ion binding"/>
    <property type="evidence" value="ECO:0007669"/>
    <property type="project" value="InterPro"/>
</dbReference>
<name>A4S4M5_OSTLU</name>
<keyword evidence="2" id="KW-0808">Transferase</keyword>
<dbReference type="PANTHER" id="PTHR12215:SF15">
    <property type="entry name" value="4'-PHOSPHOPANTETHEINYL TRANSFERASE SUPERFAMILY-RELATED"/>
    <property type="match status" value="1"/>
</dbReference>